<sequence length="189" mass="20082">MDSASDPSAVDLDSYDGPALAEALTWYLQELPGPVVPPAVYSELVYAAQETPSLEECSQRVRAVLETAGLPPPHRLLLQHLSRHFCRLGQNSSWSRPAARALGELLGELLFHAALTSTEVNPEHHAKIIEALVLAGGTAERDVAPAPLGPGSGLASATWLKVTVVGLTVSPSCTERLFRRCRLSGSTGP</sequence>
<keyword evidence="3" id="KW-1185">Reference proteome</keyword>
<dbReference type="EMBL" id="AKHW03000266">
    <property type="protein sequence ID" value="KYO48017.1"/>
    <property type="molecule type" value="Genomic_DNA"/>
</dbReference>
<dbReference type="InterPro" id="IPR008936">
    <property type="entry name" value="Rho_GTPase_activation_prot"/>
</dbReference>
<dbReference type="Proteomes" id="UP000050525">
    <property type="component" value="Unassembled WGS sequence"/>
</dbReference>
<dbReference type="AlphaFoldDB" id="A0A151PFY9"/>
<dbReference type="PROSITE" id="PS50238">
    <property type="entry name" value="RHOGAP"/>
    <property type="match status" value="1"/>
</dbReference>
<protein>
    <recommendedName>
        <fullName evidence="1">Rho-GAP domain-containing protein</fullName>
    </recommendedName>
</protein>
<gene>
    <name evidence="2" type="ORF">Y1Q_0003612</name>
</gene>
<evidence type="ECO:0000259" key="1">
    <source>
        <dbReference type="PROSITE" id="PS50238"/>
    </source>
</evidence>
<reference evidence="2 3" key="1">
    <citation type="journal article" date="2012" name="Genome Biol.">
        <title>Sequencing three crocodilian genomes to illuminate the evolution of archosaurs and amniotes.</title>
        <authorList>
            <person name="St John J.A."/>
            <person name="Braun E.L."/>
            <person name="Isberg S.R."/>
            <person name="Miles L.G."/>
            <person name="Chong A.Y."/>
            <person name="Gongora J."/>
            <person name="Dalzell P."/>
            <person name="Moran C."/>
            <person name="Bed'hom B."/>
            <person name="Abzhanov A."/>
            <person name="Burgess S.C."/>
            <person name="Cooksey A.M."/>
            <person name="Castoe T.A."/>
            <person name="Crawford N.G."/>
            <person name="Densmore L.D."/>
            <person name="Drew J.C."/>
            <person name="Edwards S.V."/>
            <person name="Faircloth B.C."/>
            <person name="Fujita M.K."/>
            <person name="Greenwold M.J."/>
            <person name="Hoffmann F.G."/>
            <person name="Howard J.M."/>
            <person name="Iguchi T."/>
            <person name="Janes D.E."/>
            <person name="Khan S.Y."/>
            <person name="Kohno S."/>
            <person name="de Koning A.J."/>
            <person name="Lance S.L."/>
            <person name="McCarthy F.M."/>
            <person name="McCormack J.E."/>
            <person name="Merchant M.E."/>
            <person name="Peterson D.G."/>
            <person name="Pollock D.D."/>
            <person name="Pourmand N."/>
            <person name="Raney B.J."/>
            <person name="Roessler K.A."/>
            <person name="Sanford J.R."/>
            <person name="Sawyer R.H."/>
            <person name="Schmidt C.J."/>
            <person name="Triplett E.W."/>
            <person name="Tuberville T.D."/>
            <person name="Venegas-Anaya M."/>
            <person name="Howard J.T."/>
            <person name="Jarvis E.D."/>
            <person name="Guillette L.J.Jr."/>
            <person name="Glenn T.C."/>
            <person name="Green R.E."/>
            <person name="Ray D.A."/>
        </authorList>
    </citation>
    <scope>NUCLEOTIDE SEQUENCE [LARGE SCALE GENOMIC DNA]</scope>
    <source>
        <strain evidence="2">KSC_2009_1</strain>
    </source>
</reference>
<dbReference type="SMART" id="SM00324">
    <property type="entry name" value="RhoGAP"/>
    <property type="match status" value="1"/>
</dbReference>
<dbReference type="STRING" id="8496.A0A151PFY9"/>
<evidence type="ECO:0000313" key="3">
    <source>
        <dbReference type="Proteomes" id="UP000050525"/>
    </source>
</evidence>
<dbReference type="InterPro" id="IPR000198">
    <property type="entry name" value="RhoGAP_dom"/>
</dbReference>
<dbReference type="SUPFAM" id="SSF48350">
    <property type="entry name" value="GTPase activation domain, GAP"/>
    <property type="match status" value="1"/>
</dbReference>
<accession>A0A151PFY9</accession>
<comment type="caution">
    <text evidence="2">The sequence shown here is derived from an EMBL/GenBank/DDBJ whole genome shotgun (WGS) entry which is preliminary data.</text>
</comment>
<dbReference type="Pfam" id="PF00620">
    <property type="entry name" value="RhoGAP"/>
    <property type="match status" value="1"/>
</dbReference>
<dbReference type="Gene3D" id="1.10.555.10">
    <property type="entry name" value="Rho GTPase activation protein"/>
    <property type="match status" value="1"/>
</dbReference>
<feature type="domain" description="Rho-GAP" evidence="1">
    <location>
        <begin position="1"/>
        <end position="140"/>
    </location>
</feature>
<name>A0A151PFY9_ALLMI</name>
<organism evidence="2 3">
    <name type="scientific">Alligator mississippiensis</name>
    <name type="common">American alligator</name>
    <dbReference type="NCBI Taxonomy" id="8496"/>
    <lineage>
        <taxon>Eukaryota</taxon>
        <taxon>Metazoa</taxon>
        <taxon>Chordata</taxon>
        <taxon>Craniata</taxon>
        <taxon>Vertebrata</taxon>
        <taxon>Euteleostomi</taxon>
        <taxon>Archelosauria</taxon>
        <taxon>Archosauria</taxon>
        <taxon>Crocodylia</taxon>
        <taxon>Alligatoridae</taxon>
        <taxon>Alligatorinae</taxon>
        <taxon>Alligator</taxon>
    </lineage>
</organism>
<evidence type="ECO:0000313" key="2">
    <source>
        <dbReference type="EMBL" id="KYO48017.1"/>
    </source>
</evidence>
<dbReference type="GO" id="GO:0007165">
    <property type="term" value="P:signal transduction"/>
    <property type="evidence" value="ECO:0007669"/>
    <property type="project" value="InterPro"/>
</dbReference>
<proteinExistence type="predicted"/>